<reference evidence="10 11" key="1">
    <citation type="journal article" date="2016" name="Nat. Commun.">
        <title>Thousands of microbial genomes shed light on interconnected biogeochemical processes in an aquifer system.</title>
        <authorList>
            <person name="Anantharaman K."/>
            <person name="Brown C.T."/>
            <person name="Hug L.A."/>
            <person name="Sharon I."/>
            <person name="Castelle C.J."/>
            <person name="Probst A.J."/>
            <person name="Thomas B.C."/>
            <person name="Singh A."/>
            <person name="Wilkins M.J."/>
            <person name="Karaoz U."/>
            <person name="Brodie E.L."/>
            <person name="Williams K.H."/>
            <person name="Hubbard S.S."/>
            <person name="Banfield J.F."/>
        </authorList>
    </citation>
    <scope>NUCLEOTIDE SEQUENCE [LARGE SCALE GENOMIC DNA]</scope>
</reference>
<evidence type="ECO:0000256" key="9">
    <source>
        <dbReference type="HAMAP-Rule" id="MF_00422"/>
    </source>
</evidence>
<dbReference type="InterPro" id="IPR005807">
    <property type="entry name" value="SecE_bac"/>
</dbReference>
<dbReference type="AlphaFoldDB" id="A0A1G2FSR6"/>
<keyword evidence="3 9" id="KW-1003">Cell membrane</keyword>
<comment type="function">
    <text evidence="9">Essential subunit of the Sec protein translocation channel SecYEG. Clamps together the 2 halves of SecY. May contact the channel plug during translocation.</text>
</comment>
<protein>
    <recommendedName>
        <fullName evidence="9">Protein translocase subunit SecE</fullName>
    </recommendedName>
</protein>
<dbReference type="PANTHER" id="PTHR33910">
    <property type="entry name" value="PROTEIN TRANSLOCASE SUBUNIT SECE"/>
    <property type="match status" value="1"/>
</dbReference>
<evidence type="ECO:0000256" key="2">
    <source>
        <dbReference type="ARBA" id="ARBA00022448"/>
    </source>
</evidence>
<name>A0A1G2FSR6_9BACT</name>
<proteinExistence type="inferred from homology"/>
<dbReference type="Proteomes" id="UP000177126">
    <property type="component" value="Unassembled WGS sequence"/>
</dbReference>
<evidence type="ECO:0000313" key="11">
    <source>
        <dbReference type="Proteomes" id="UP000177126"/>
    </source>
</evidence>
<comment type="subunit">
    <text evidence="9">Component of the Sec protein translocase complex. Heterotrimer consisting of SecY, SecE and SecG subunits. The heterotrimers can form oligomers, although 1 heterotrimer is thought to be able to translocate proteins. Interacts with the ribosome. Interacts with SecDF, and other proteins may be involved. Interacts with SecA.</text>
</comment>
<evidence type="ECO:0000256" key="4">
    <source>
        <dbReference type="ARBA" id="ARBA00022692"/>
    </source>
</evidence>
<evidence type="ECO:0000313" key="10">
    <source>
        <dbReference type="EMBL" id="OGZ40690.1"/>
    </source>
</evidence>
<evidence type="ECO:0000256" key="3">
    <source>
        <dbReference type="ARBA" id="ARBA00022475"/>
    </source>
</evidence>
<gene>
    <name evidence="9" type="primary">secE</name>
    <name evidence="10" type="ORF">A3B04_00640</name>
</gene>
<evidence type="ECO:0000256" key="5">
    <source>
        <dbReference type="ARBA" id="ARBA00022927"/>
    </source>
</evidence>
<keyword evidence="6 9" id="KW-1133">Transmembrane helix</keyword>
<keyword evidence="7 9" id="KW-0811">Translocation</keyword>
<dbReference type="EMBL" id="MHNF01000027">
    <property type="protein sequence ID" value="OGZ40690.1"/>
    <property type="molecule type" value="Genomic_DNA"/>
</dbReference>
<dbReference type="PROSITE" id="PS01067">
    <property type="entry name" value="SECE_SEC61G"/>
    <property type="match status" value="1"/>
</dbReference>
<keyword evidence="8 9" id="KW-0472">Membrane</keyword>
<dbReference type="GO" id="GO:0009306">
    <property type="term" value="P:protein secretion"/>
    <property type="evidence" value="ECO:0007669"/>
    <property type="project" value="UniProtKB-UniRule"/>
</dbReference>
<dbReference type="InterPro" id="IPR001901">
    <property type="entry name" value="Translocase_SecE/Sec61-g"/>
</dbReference>
<evidence type="ECO:0000256" key="8">
    <source>
        <dbReference type="ARBA" id="ARBA00023136"/>
    </source>
</evidence>
<evidence type="ECO:0000256" key="7">
    <source>
        <dbReference type="ARBA" id="ARBA00023010"/>
    </source>
</evidence>
<dbReference type="GO" id="GO:0008320">
    <property type="term" value="F:protein transmembrane transporter activity"/>
    <property type="evidence" value="ECO:0007669"/>
    <property type="project" value="UniProtKB-UniRule"/>
</dbReference>
<keyword evidence="4 9" id="KW-0812">Transmembrane</keyword>
<dbReference type="PANTHER" id="PTHR33910:SF1">
    <property type="entry name" value="PROTEIN TRANSLOCASE SUBUNIT SECE"/>
    <property type="match status" value="1"/>
</dbReference>
<dbReference type="GO" id="GO:0006605">
    <property type="term" value="P:protein targeting"/>
    <property type="evidence" value="ECO:0007669"/>
    <property type="project" value="UniProtKB-UniRule"/>
</dbReference>
<feature type="transmembrane region" description="Helical" evidence="9">
    <location>
        <begin position="32"/>
        <end position="54"/>
    </location>
</feature>
<comment type="similarity">
    <text evidence="9">Belongs to the SecE/SEC61-gamma family.</text>
</comment>
<accession>A0A1G2FSR6</accession>
<evidence type="ECO:0000256" key="6">
    <source>
        <dbReference type="ARBA" id="ARBA00022989"/>
    </source>
</evidence>
<evidence type="ECO:0000256" key="1">
    <source>
        <dbReference type="ARBA" id="ARBA00004370"/>
    </source>
</evidence>
<sequence>MNFLSKITTFLQEVKVELKKVTWPTREEATRYTLAVIGISLGVALFLGLADLAFQWLMNRFVI</sequence>
<keyword evidence="5 9" id="KW-0653">Protein transport</keyword>
<dbReference type="Pfam" id="PF00584">
    <property type="entry name" value="SecE"/>
    <property type="match status" value="1"/>
</dbReference>
<dbReference type="Gene3D" id="1.20.5.1030">
    <property type="entry name" value="Preprotein translocase secy subunit"/>
    <property type="match status" value="1"/>
</dbReference>
<organism evidence="10 11">
    <name type="scientific">Candidatus Portnoybacteria bacterium RIFCSPLOWO2_02_FULL_39_11</name>
    <dbReference type="NCBI Taxonomy" id="1802001"/>
    <lineage>
        <taxon>Bacteria</taxon>
        <taxon>Candidatus Portnoyibacteriota</taxon>
    </lineage>
</organism>
<comment type="subcellular location">
    <subcellularLocation>
        <location evidence="9">Cell membrane</location>
        <topology evidence="9">Single-pass membrane protein</topology>
    </subcellularLocation>
    <subcellularLocation>
        <location evidence="1">Membrane</location>
    </subcellularLocation>
</comment>
<dbReference type="GO" id="GO:0065002">
    <property type="term" value="P:intracellular protein transmembrane transport"/>
    <property type="evidence" value="ECO:0007669"/>
    <property type="project" value="UniProtKB-UniRule"/>
</dbReference>
<dbReference type="GO" id="GO:0005886">
    <property type="term" value="C:plasma membrane"/>
    <property type="evidence" value="ECO:0007669"/>
    <property type="project" value="UniProtKB-SubCell"/>
</dbReference>
<dbReference type="InterPro" id="IPR038379">
    <property type="entry name" value="SecE_sf"/>
</dbReference>
<comment type="caution">
    <text evidence="10">The sequence shown here is derived from an EMBL/GenBank/DDBJ whole genome shotgun (WGS) entry which is preliminary data.</text>
</comment>
<dbReference type="GO" id="GO:0043952">
    <property type="term" value="P:protein transport by the Sec complex"/>
    <property type="evidence" value="ECO:0007669"/>
    <property type="project" value="UniProtKB-UniRule"/>
</dbReference>
<dbReference type="HAMAP" id="MF_00422">
    <property type="entry name" value="SecE"/>
    <property type="match status" value="1"/>
</dbReference>
<dbReference type="NCBIfam" id="TIGR00964">
    <property type="entry name" value="secE_bact"/>
    <property type="match status" value="1"/>
</dbReference>
<keyword evidence="2 9" id="KW-0813">Transport</keyword>